<comment type="caution">
    <text evidence="1">The sequence shown here is derived from an EMBL/GenBank/DDBJ whole genome shotgun (WGS) entry which is preliminary data.</text>
</comment>
<accession>A0ABT9M9Z0</accession>
<keyword evidence="2" id="KW-1185">Reference proteome</keyword>
<dbReference type="EMBL" id="JAURUR010000002">
    <property type="protein sequence ID" value="MDP9763398.1"/>
    <property type="molecule type" value="Genomic_DNA"/>
</dbReference>
<sequence length="132" mass="14065">MSAWTADQLAQLLHEANAHPWESVQAALDGIEGQPHPRVAWLTTHLSVTKREYAALIAAAAGAPTPTDDAGLSALMAWEVEAVRALAPAQLAARLTHAGMDLSVADLIRLNARHTAWHAGQIAALKPRTRMA</sequence>
<gene>
    <name evidence="1" type="ORF">QO006_000815</name>
</gene>
<dbReference type="Gene3D" id="1.20.120.450">
    <property type="entry name" value="dinb family like domain"/>
    <property type="match status" value="1"/>
</dbReference>
<dbReference type="Proteomes" id="UP001232163">
    <property type="component" value="Unassembled WGS sequence"/>
</dbReference>
<proteinExistence type="predicted"/>
<dbReference type="RefSeq" id="WP_307464342.1">
    <property type="nucleotide sequence ID" value="NZ_JAURUR010000002.1"/>
</dbReference>
<evidence type="ECO:0000313" key="2">
    <source>
        <dbReference type="Proteomes" id="UP001232163"/>
    </source>
</evidence>
<dbReference type="SUPFAM" id="SSF109854">
    <property type="entry name" value="DinB/YfiT-like putative metalloenzymes"/>
    <property type="match status" value="1"/>
</dbReference>
<organism evidence="1 2">
    <name type="scientific">Deinococcus enclensis</name>
    <dbReference type="NCBI Taxonomy" id="1049582"/>
    <lineage>
        <taxon>Bacteria</taxon>
        <taxon>Thermotogati</taxon>
        <taxon>Deinococcota</taxon>
        <taxon>Deinococci</taxon>
        <taxon>Deinococcales</taxon>
        <taxon>Deinococcaceae</taxon>
        <taxon>Deinococcus</taxon>
    </lineage>
</organism>
<name>A0ABT9M9Z0_9DEIO</name>
<protein>
    <recommendedName>
        <fullName evidence="3">DinB-like domain-containing protein</fullName>
    </recommendedName>
</protein>
<evidence type="ECO:0000313" key="1">
    <source>
        <dbReference type="EMBL" id="MDP9763398.1"/>
    </source>
</evidence>
<dbReference type="InterPro" id="IPR034660">
    <property type="entry name" value="DinB/YfiT-like"/>
</dbReference>
<reference evidence="1 2" key="1">
    <citation type="submission" date="2023-07" db="EMBL/GenBank/DDBJ databases">
        <title>Genomic Encyclopedia of Type Strains, Phase IV (KMG-IV): sequencing the most valuable type-strain genomes for metagenomic binning, comparative biology and taxonomic classification.</title>
        <authorList>
            <person name="Goeker M."/>
        </authorList>
    </citation>
    <scope>NUCLEOTIDE SEQUENCE [LARGE SCALE GENOMIC DNA]</scope>
    <source>
        <strain evidence="1 2">NIO-1023</strain>
    </source>
</reference>
<evidence type="ECO:0008006" key="3">
    <source>
        <dbReference type="Google" id="ProtNLM"/>
    </source>
</evidence>